<dbReference type="EC" id="5.1.3.2" evidence="5 10"/>
<dbReference type="NCBIfam" id="TIGR01179">
    <property type="entry name" value="galE"/>
    <property type="match status" value="1"/>
</dbReference>
<dbReference type="PANTHER" id="PTHR43725">
    <property type="entry name" value="UDP-GLUCOSE 4-EPIMERASE"/>
    <property type="match status" value="1"/>
</dbReference>
<reference evidence="12 13" key="1">
    <citation type="submission" date="2019-09" db="EMBL/GenBank/DDBJ databases">
        <title>Genomes of Cryomorphaceae.</title>
        <authorList>
            <person name="Bowman J.P."/>
        </authorList>
    </citation>
    <scope>NUCLEOTIDE SEQUENCE [LARGE SCALE GENOMIC DNA]</scope>
    <source>
        <strain evidence="12 13">KCTC 52047</strain>
    </source>
</reference>
<evidence type="ECO:0000256" key="4">
    <source>
        <dbReference type="ARBA" id="ARBA00007637"/>
    </source>
</evidence>
<name>A0A6N6M7R1_9FLAO</name>
<dbReference type="OrthoDB" id="8967463at2"/>
<evidence type="ECO:0000259" key="11">
    <source>
        <dbReference type="Pfam" id="PF01370"/>
    </source>
</evidence>
<keyword evidence="10" id="KW-0119">Carbohydrate metabolism</keyword>
<keyword evidence="13" id="KW-1185">Reference proteome</keyword>
<comment type="cofactor">
    <cofactor evidence="2 10">
        <name>NAD(+)</name>
        <dbReference type="ChEBI" id="CHEBI:57540"/>
    </cofactor>
</comment>
<evidence type="ECO:0000313" key="13">
    <source>
        <dbReference type="Proteomes" id="UP000435357"/>
    </source>
</evidence>
<gene>
    <name evidence="12" type="primary">galE</name>
    <name evidence="12" type="ORF">F3059_01220</name>
</gene>
<evidence type="ECO:0000256" key="1">
    <source>
        <dbReference type="ARBA" id="ARBA00000083"/>
    </source>
</evidence>
<dbReference type="Proteomes" id="UP000435357">
    <property type="component" value="Unassembled WGS sequence"/>
</dbReference>
<keyword evidence="8" id="KW-0299">Galactose metabolism</keyword>
<accession>A0A6N6M7R1</accession>
<dbReference type="Gene3D" id="3.40.50.720">
    <property type="entry name" value="NAD(P)-binding Rossmann-like Domain"/>
    <property type="match status" value="1"/>
</dbReference>
<keyword evidence="7 10" id="KW-0520">NAD</keyword>
<evidence type="ECO:0000256" key="9">
    <source>
        <dbReference type="ARBA" id="ARBA00023235"/>
    </source>
</evidence>
<sequence length="348" mass="38678">MKKVLITGAAGYIGSHAVVDFHNAGYEVIGVDNYLNSEEGTYKRIAQITGKEIAHHNIDLRDKKAVFSLFKSEKDIDAVVHFAALKSVPDSVDNPIFCFDNNNNSTLNLADACSQFGVKHFIFSSSCSVYGNVTADQLPVTEETQLKRPESPYGYTKQNGEEMLHYFSDVKDVKIMALRYFNPVGAHPSGEIGELPAKRVNNLVPVITQSAAGVIDAFTVFGSDWKTRDGSCIRDYIHVSDIASAHTLAYEFLKKQDDEKFFDVINLGSGEGVSVFEAIKAFERATGVRAPYKVGDRRDGDVESIYSNPQKAKEVLGWEPKFDIEDMMASAWKWQQKLKELGMAVHKL</sequence>
<dbReference type="PANTHER" id="PTHR43725:SF47">
    <property type="entry name" value="UDP-GLUCOSE 4-EPIMERASE"/>
    <property type="match status" value="1"/>
</dbReference>
<dbReference type="GO" id="GO:0003978">
    <property type="term" value="F:UDP-glucose 4-epimerase activity"/>
    <property type="evidence" value="ECO:0007669"/>
    <property type="project" value="UniProtKB-UniRule"/>
</dbReference>
<dbReference type="Pfam" id="PF01370">
    <property type="entry name" value="Epimerase"/>
    <property type="match status" value="1"/>
</dbReference>
<organism evidence="12 13">
    <name type="scientific">Salibacter halophilus</name>
    <dbReference type="NCBI Taxonomy" id="1803916"/>
    <lineage>
        <taxon>Bacteria</taxon>
        <taxon>Pseudomonadati</taxon>
        <taxon>Bacteroidota</taxon>
        <taxon>Flavobacteriia</taxon>
        <taxon>Flavobacteriales</taxon>
        <taxon>Salibacteraceae</taxon>
        <taxon>Salibacter</taxon>
    </lineage>
</organism>
<dbReference type="RefSeq" id="WP_151166108.1">
    <property type="nucleotide sequence ID" value="NZ_WACR01000001.1"/>
</dbReference>
<evidence type="ECO:0000256" key="5">
    <source>
        <dbReference type="ARBA" id="ARBA00013189"/>
    </source>
</evidence>
<evidence type="ECO:0000256" key="2">
    <source>
        <dbReference type="ARBA" id="ARBA00001911"/>
    </source>
</evidence>
<proteinExistence type="inferred from homology"/>
<comment type="subunit">
    <text evidence="10">Homodimer.</text>
</comment>
<dbReference type="AlphaFoldDB" id="A0A6N6M7R1"/>
<protein>
    <recommendedName>
        <fullName evidence="6 10">UDP-glucose 4-epimerase</fullName>
        <ecNumber evidence="5 10">5.1.3.2</ecNumber>
    </recommendedName>
</protein>
<dbReference type="SUPFAM" id="SSF51735">
    <property type="entry name" value="NAD(P)-binding Rossmann-fold domains"/>
    <property type="match status" value="1"/>
</dbReference>
<evidence type="ECO:0000256" key="10">
    <source>
        <dbReference type="RuleBase" id="RU366046"/>
    </source>
</evidence>
<dbReference type="GO" id="GO:0006012">
    <property type="term" value="P:galactose metabolic process"/>
    <property type="evidence" value="ECO:0007669"/>
    <property type="project" value="UniProtKB-UniPathway"/>
</dbReference>
<keyword evidence="9 10" id="KW-0413">Isomerase</keyword>
<dbReference type="CDD" id="cd05247">
    <property type="entry name" value="UDP_G4E_1_SDR_e"/>
    <property type="match status" value="1"/>
</dbReference>
<evidence type="ECO:0000256" key="7">
    <source>
        <dbReference type="ARBA" id="ARBA00023027"/>
    </source>
</evidence>
<evidence type="ECO:0000256" key="6">
    <source>
        <dbReference type="ARBA" id="ARBA00018569"/>
    </source>
</evidence>
<feature type="domain" description="NAD-dependent epimerase/dehydratase" evidence="11">
    <location>
        <begin position="4"/>
        <end position="260"/>
    </location>
</feature>
<dbReference type="InterPro" id="IPR036291">
    <property type="entry name" value="NAD(P)-bd_dom_sf"/>
</dbReference>
<comment type="catalytic activity">
    <reaction evidence="1 10">
        <text>UDP-alpha-D-glucose = UDP-alpha-D-galactose</text>
        <dbReference type="Rhea" id="RHEA:22168"/>
        <dbReference type="ChEBI" id="CHEBI:58885"/>
        <dbReference type="ChEBI" id="CHEBI:66914"/>
        <dbReference type="EC" id="5.1.3.2"/>
    </reaction>
</comment>
<evidence type="ECO:0000313" key="12">
    <source>
        <dbReference type="EMBL" id="KAB1066120.1"/>
    </source>
</evidence>
<comment type="caution">
    <text evidence="12">The sequence shown here is derived from an EMBL/GenBank/DDBJ whole genome shotgun (WGS) entry which is preliminary data.</text>
</comment>
<evidence type="ECO:0000256" key="3">
    <source>
        <dbReference type="ARBA" id="ARBA00004947"/>
    </source>
</evidence>
<dbReference type="InterPro" id="IPR005886">
    <property type="entry name" value="UDP_G4E"/>
</dbReference>
<comment type="similarity">
    <text evidence="4 10">Belongs to the NAD(P)-dependent epimerase/dehydratase family.</text>
</comment>
<dbReference type="UniPathway" id="UPA00214"/>
<dbReference type="EMBL" id="WACR01000001">
    <property type="protein sequence ID" value="KAB1066120.1"/>
    <property type="molecule type" value="Genomic_DNA"/>
</dbReference>
<evidence type="ECO:0000256" key="8">
    <source>
        <dbReference type="ARBA" id="ARBA00023144"/>
    </source>
</evidence>
<comment type="pathway">
    <text evidence="3 10">Carbohydrate metabolism; galactose metabolism.</text>
</comment>
<dbReference type="Gene3D" id="3.90.25.10">
    <property type="entry name" value="UDP-galactose 4-epimerase, domain 1"/>
    <property type="match status" value="1"/>
</dbReference>
<dbReference type="GO" id="GO:0005829">
    <property type="term" value="C:cytosol"/>
    <property type="evidence" value="ECO:0007669"/>
    <property type="project" value="TreeGrafter"/>
</dbReference>
<dbReference type="InterPro" id="IPR001509">
    <property type="entry name" value="Epimerase_deHydtase"/>
</dbReference>